<dbReference type="SMART" id="SM00404">
    <property type="entry name" value="PTPc_motif"/>
    <property type="match status" value="1"/>
</dbReference>
<dbReference type="Gene3D" id="3.90.190.10">
    <property type="entry name" value="Protein tyrosine phosphatase superfamily"/>
    <property type="match status" value="1"/>
</dbReference>
<accession>A0AAN8JYW3</accession>
<dbReference type="InterPro" id="IPR000387">
    <property type="entry name" value="Tyr_Pase_dom"/>
</dbReference>
<comment type="caution">
    <text evidence="10">The sequence shown here is derived from an EMBL/GenBank/DDBJ whole genome shotgun (WGS) entry which is preliminary data.</text>
</comment>
<proteinExistence type="predicted"/>
<feature type="chain" id="PRO_5043051257" description="protein-tyrosine-phosphatase" evidence="7">
    <location>
        <begin position="23"/>
        <end position="1192"/>
    </location>
</feature>
<evidence type="ECO:0000256" key="6">
    <source>
        <dbReference type="SAM" id="Phobius"/>
    </source>
</evidence>
<feature type="compositionally biased region" description="Polar residues" evidence="5">
    <location>
        <begin position="607"/>
        <end position="632"/>
    </location>
</feature>
<feature type="region of interest" description="Disordered" evidence="5">
    <location>
        <begin position="354"/>
        <end position="416"/>
    </location>
</feature>
<feature type="compositionally biased region" description="Low complexity" evidence="5">
    <location>
        <begin position="364"/>
        <end position="411"/>
    </location>
</feature>
<dbReference type="AlphaFoldDB" id="A0AAN8JYW3"/>
<dbReference type="InterPro" id="IPR029021">
    <property type="entry name" value="Prot-tyrosine_phosphatase-like"/>
</dbReference>
<dbReference type="Proteomes" id="UP001347796">
    <property type="component" value="Unassembled WGS sequence"/>
</dbReference>
<dbReference type="PROSITE" id="PS50055">
    <property type="entry name" value="TYR_PHOSPHATASE_PTP"/>
    <property type="match status" value="1"/>
</dbReference>
<feature type="compositionally biased region" description="Basic residues" evidence="5">
    <location>
        <begin position="484"/>
        <end position="496"/>
    </location>
</feature>
<feature type="compositionally biased region" description="Basic and acidic residues" evidence="5">
    <location>
        <begin position="354"/>
        <end position="363"/>
    </location>
</feature>
<feature type="compositionally biased region" description="Low complexity" evidence="5">
    <location>
        <begin position="474"/>
        <end position="483"/>
    </location>
</feature>
<feature type="region of interest" description="Disordered" evidence="5">
    <location>
        <begin position="607"/>
        <end position="660"/>
    </location>
</feature>
<dbReference type="Pfam" id="PF00102">
    <property type="entry name" value="Y_phosphatase"/>
    <property type="match status" value="1"/>
</dbReference>
<evidence type="ECO:0000256" key="5">
    <source>
        <dbReference type="SAM" id="MobiDB-lite"/>
    </source>
</evidence>
<gene>
    <name evidence="10" type="ORF">SNE40_004847</name>
</gene>
<dbReference type="EMBL" id="JAZGQO010000003">
    <property type="protein sequence ID" value="KAK6188729.1"/>
    <property type="molecule type" value="Genomic_DNA"/>
</dbReference>
<keyword evidence="11" id="KW-1185">Reference proteome</keyword>
<keyword evidence="6" id="KW-1133">Transmembrane helix</keyword>
<feature type="region of interest" description="Disordered" evidence="5">
    <location>
        <begin position="474"/>
        <end position="523"/>
    </location>
</feature>
<dbReference type="EC" id="3.1.3.48" evidence="1"/>
<feature type="compositionally biased region" description="Polar residues" evidence="5">
    <location>
        <begin position="562"/>
        <end position="571"/>
    </location>
</feature>
<feature type="compositionally biased region" description="Low complexity" evidence="5">
    <location>
        <begin position="633"/>
        <end position="645"/>
    </location>
</feature>
<evidence type="ECO:0000256" key="3">
    <source>
        <dbReference type="ARBA" id="ARBA00022912"/>
    </source>
</evidence>
<dbReference type="InterPro" id="IPR050348">
    <property type="entry name" value="Protein-Tyr_Phosphatase"/>
</dbReference>
<dbReference type="PANTHER" id="PTHR19134:SF553">
    <property type="entry name" value="TYROSINE-PROTEIN PHOSPHATASE 10D-RELATED"/>
    <property type="match status" value="1"/>
</dbReference>
<keyword evidence="7" id="KW-0732">Signal</keyword>
<keyword evidence="2" id="KW-0378">Hydrolase</keyword>
<dbReference type="PRINTS" id="PR00700">
    <property type="entry name" value="PRTYPHPHTASE"/>
</dbReference>
<reference evidence="10 11" key="1">
    <citation type="submission" date="2024-01" db="EMBL/GenBank/DDBJ databases">
        <title>The genome of the rayed Mediterranean limpet Patella caerulea (Linnaeus, 1758).</title>
        <authorList>
            <person name="Anh-Thu Weber A."/>
            <person name="Halstead-Nussloch G."/>
        </authorList>
    </citation>
    <scope>NUCLEOTIDE SEQUENCE [LARGE SCALE GENOMIC DNA]</scope>
    <source>
        <strain evidence="10">AATW-2023a</strain>
        <tissue evidence="10">Whole specimen</tissue>
    </source>
</reference>
<evidence type="ECO:0000259" key="9">
    <source>
        <dbReference type="PROSITE" id="PS50056"/>
    </source>
</evidence>
<evidence type="ECO:0000259" key="8">
    <source>
        <dbReference type="PROSITE" id="PS50055"/>
    </source>
</evidence>
<keyword evidence="3" id="KW-0904">Protein phosphatase</keyword>
<evidence type="ECO:0000313" key="10">
    <source>
        <dbReference type="EMBL" id="KAK6188729.1"/>
    </source>
</evidence>
<feature type="domain" description="Tyrosine-protein phosphatase" evidence="8">
    <location>
        <begin position="938"/>
        <end position="1170"/>
    </location>
</feature>
<evidence type="ECO:0000256" key="4">
    <source>
        <dbReference type="ARBA" id="ARBA00051722"/>
    </source>
</evidence>
<sequence>MSIWNILTILGVILSQVEDCVSIIEPRLLGTHNLQPDNIPEGYQLDQHHTDGNENINNEQEPLHEHNPNTVHHAPSFQHEHPEVINPNPTVGLQAIAPATPPTLPTNNQTQQEPNVGDHHSETSQLHTSFPDHLSLERTASVTASSTTPLSTITRSHRNEQTSAAAIKSLLQSSETSVSFQSAGSLIPTLVYPRPHTTTTCDFLCQHAASTTLGKLNSGPVPNLLLVSISQISPTTTSELVPLPTQSPGIILPQHRIPESVPTMARSSSTTPHVTASTSRIWMTLFPKTNTSVNRVTDLPTPQILLPTVQPLNRLTTVTPEVLTLFPLITNSTSPATSMATTRRTDSEILVPITEERNTRGTTERALTAAQASSTATASTPSTASTAARPTTTRATTARPTTSSTISLPTTNATIPETMRPITISHASTTTPFPPTTSANLISVQSEQSTPTPATTIPTTTNFIQTTNFTHDNTTQTSTITGSTKRHDKHKVKQRTHLTFTPTAGASTTATNSVSSTNPGSSTITTSYVTRKIHHNWSANNRTTTRRTTIHIGISGTTTKGAQRTSTSTRKPYTPEINLTSTISTTKKKLDTTTTLLSILTSTVSNASNTTQSPTTLINQNITVPGPTINNISSASPASTGSTPSGEEHHVTTPSSSLLQPSVLPSASTTFKSLPPVFVTVRFRMSWVMFCHNYQTFQHEVVDILEANYKDSFEEQQVKIMNEEINYCVEPWPVAEEEYIYVRLYIVDYDGQYDSSLTVDCAQYFESGFPEESFFRDKLVRVTLNTKDEGRHYIIATADPNADSEDISGVTVAITIASVGGICCIAVIVLQFMMKRRYRKTRTLNHSHSHSNRRRFSIASNDSIALASVKSRPNSGLFNPALDLDIQKFINNNGVLSNPVNFAGLANLCSEPESIYEEFYAIKNEMPRLSTVPSGAEDKNRYANVIPIPRTRVSLKRKLSQATSDYINANFVTGYPDESKAYIATQAPLANTKADFWRMIWEQQSRVIVMLTAMDEHGHPKCAEYWPDCLGTLIKYGEFTVTLKKRDVTQECIMSTIELKDIENNLFREIKHIWYTCWPVQGLPEAISLVKFTMEIRKLYEDSGGPLVVHCSPGTGRTGTLLGIDICMRQYEQERVADVLSCVSKMRKERAGAVQTKEQYALIYQALNEYALYLNSPSISAASSVMTLHAVH</sequence>
<dbReference type="PANTHER" id="PTHR19134">
    <property type="entry name" value="RECEPTOR-TYPE TYROSINE-PROTEIN PHOSPHATASE"/>
    <property type="match status" value="1"/>
</dbReference>
<evidence type="ECO:0000313" key="11">
    <source>
        <dbReference type="Proteomes" id="UP001347796"/>
    </source>
</evidence>
<evidence type="ECO:0000256" key="1">
    <source>
        <dbReference type="ARBA" id="ARBA00013064"/>
    </source>
</evidence>
<dbReference type="InterPro" id="IPR016130">
    <property type="entry name" value="Tyr_Pase_AS"/>
</dbReference>
<evidence type="ECO:0000256" key="2">
    <source>
        <dbReference type="ARBA" id="ARBA00022801"/>
    </source>
</evidence>
<name>A0AAN8JYW3_PATCE</name>
<feature type="transmembrane region" description="Helical" evidence="6">
    <location>
        <begin position="810"/>
        <end position="832"/>
    </location>
</feature>
<keyword evidence="6" id="KW-0812">Transmembrane</keyword>
<dbReference type="CDD" id="cd00047">
    <property type="entry name" value="PTPc"/>
    <property type="match status" value="1"/>
</dbReference>
<dbReference type="SMART" id="SM00194">
    <property type="entry name" value="PTPc"/>
    <property type="match status" value="1"/>
</dbReference>
<dbReference type="PROSITE" id="PS50056">
    <property type="entry name" value="TYR_PHOSPHATASE_2"/>
    <property type="match status" value="1"/>
</dbReference>
<organism evidence="10 11">
    <name type="scientific">Patella caerulea</name>
    <name type="common">Rayed Mediterranean limpet</name>
    <dbReference type="NCBI Taxonomy" id="87958"/>
    <lineage>
        <taxon>Eukaryota</taxon>
        <taxon>Metazoa</taxon>
        <taxon>Spiralia</taxon>
        <taxon>Lophotrochozoa</taxon>
        <taxon>Mollusca</taxon>
        <taxon>Gastropoda</taxon>
        <taxon>Patellogastropoda</taxon>
        <taxon>Patelloidea</taxon>
        <taxon>Patellidae</taxon>
        <taxon>Patella</taxon>
    </lineage>
</organism>
<dbReference type="PROSITE" id="PS00383">
    <property type="entry name" value="TYR_PHOSPHATASE_1"/>
    <property type="match status" value="1"/>
</dbReference>
<dbReference type="SUPFAM" id="SSF52799">
    <property type="entry name" value="(Phosphotyrosine protein) phosphatases II"/>
    <property type="match status" value="1"/>
</dbReference>
<comment type="catalytic activity">
    <reaction evidence="4">
        <text>O-phospho-L-tyrosyl-[protein] + H2O = L-tyrosyl-[protein] + phosphate</text>
        <dbReference type="Rhea" id="RHEA:10684"/>
        <dbReference type="Rhea" id="RHEA-COMP:10136"/>
        <dbReference type="Rhea" id="RHEA-COMP:20101"/>
        <dbReference type="ChEBI" id="CHEBI:15377"/>
        <dbReference type="ChEBI" id="CHEBI:43474"/>
        <dbReference type="ChEBI" id="CHEBI:46858"/>
        <dbReference type="ChEBI" id="CHEBI:61978"/>
        <dbReference type="EC" id="3.1.3.48"/>
    </reaction>
</comment>
<feature type="compositionally biased region" description="Polar residues" evidence="5">
    <location>
        <begin position="138"/>
        <end position="154"/>
    </location>
</feature>
<feature type="signal peptide" evidence="7">
    <location>
        <begin position="1"/>
        <end position="22"/>
    </location>
</feature>
<feature type="region of interest" description="Disordered" evidence="5">
    <location>
        <begin position="556"/>
        <end position="575"/>
    </location>
</feature>
<dbReference type="FunFam" id="3.90.190.10:FF:000102">
    <property type="entry name" value="Receptor-type tyrosine-protein phosphatase"/>
    <property type="match status" value="1"/>
</dbReference>
<keyword evidence="6" id="KW-0472">Membrane</keyword>
<feature type="compositionally biased region" description="Low complexity" evidence="5">
    <location>
        <begin position="499"/>
        <end position="517"/>
    </location>
</feature>
<dbReference type="InterPro" id="IPR000242">
    <property type="entry name" value="PTP_cat"/>
</dbReference>
<dbReference type="InterPro" id="IPR003595">
    <property type="entry name" value="Tyr_Pase_cat"/>
</dbReference>
<feature type="domain" description="Tyrosine specific protein phosphatases" evidence="9">
    <location>
        <begin position="1090"/>
        <end position="1161"/>
    </location>
</feature>
<feature type="region of interest" description="Disordered" evidence="5">
    <location>
        <begin position="39"/>
        <end position="159"/>
    </location>
</feature>
<dbReference type="GO" id="GO:0004725">
    <property type="term" value="F:protein tyrosine phosphatase activity"/>
    <property type="evidence" value="ECO:0007669"/>
    <property type="project" value="UniProtKB-EC"/>
</dbReference>
<evidence type="ECO:0000256" key="7">
    <source>
        <dbReference type="SAM" id="SignalP"/>
    </source>
</evidence>
<protein>
    <recommendedName>
        <fullName evidence="1">protein-tyrosine-phosphatase</fullName>
        <ecNumber evidence="1">3.1.3.48</ecNumber>
    </recommendedName>
</protein>